<dbReference type="SUPFAM" id="SSF50729">
    <property type="entry name" value="PH domain-like"/>
    <property type="match status" value="1"/>
</dbReference>
<dbReference type="OrthoDB" id="5865767at2759"/>
<dbReference type="InterPro" id="IPR041681">
    <property type="entry name" value="PH_9"/>
</dbReference>
<dbReference type="InterPro" id="IPR011993">
    <property type="entry name" value="PH-like_dom_sf"/>
</dbReference>
<dbReference type="EMBL" id="SKBQ01000043">
    <property type="protein sequence ID" value="TPX12136.1"/>
    <property type="molecule type" value="Genomic_DNA"/>
</dbReference>
<dbReference type="STRING" id="1093900.A0A507AZB2"/>
<feature type="region of interest" description="Disordered" evidence="1">
    <location>
        <begin position="201"/>
        <end position="309"/>
    </location>
</feature>
<dbReference type="GeneID" id="41974698"/>
<keyword evidence="4" id="KW-1185">Reference proteome</keyword>
<reference evidence="3 4" key="1">
    <citation type="submission" date="2019-06" db="EMBL/GenBank/DDBJ databases">
        <title>Draft genome sequence of the filamentous fungus Phialemoniopsis curvata isolated from diesel fuel.</title>
        <authorList>
            <person name="Varaljay V.A."/>
            <person name="Lyon W.J."/>
            <person name="Crouch A.L."/>
            <person name="Drake C.E."/>
            <person name="Hollomon J.M."/>
            <person name="Nadeau L.J."/>
            <person name="Nunn H.S."/>
            <person name="Stevenson B.S."/>
            <person name="Bojanowski C.L."/>
            <person name="Crookes-Goodson W.J."/>
        </authorList>
    </citation>
    <scope>NUCLEOTIDE SEQUENCE [LARGE SCALE GENOMIC DNA]</scope>
    <source>
        <strain evidence="3 4">D216</strain>
    </source>
</reference>
<comment type="caution">
    <text evidence="3">The sequence shown here is derived from an EMBL/GenBank/DDBJ whole genome shotgun (WGS) entry which is preliminary data.</text>
</comment>
<dbReference type="RefSeq" id="XP_030993847.1">
    <property type="nucleotide sequence ID" value="XM_031141974.1"/>
</dbReference>
<evidence type="ECO:0000313" key="3">
    <source>
        <dbReference type="EMBL" id="TPX12136.1"/>
    </source>
</evidence>
<dbReference type="Proteomes" id="UP000319257">
    <property type="component" value="Unassembled WGS sequence"/>
</dbReference>
<dbReference type="InParanoid" id="A0A507AZB2"/>
<name>A0A507AZB2_9PEZI</name>
<protein>
    <recommendedName>
        <fullName evidence="2">Pleckstrin homology domain-containing protein</fullName>
    </recommendedName>
</protein>
<dbReference type="AlphaFoldDB" id="A0A507AZB2"/>
<dbReference type="Gene3D" id="2.30.29.30">
    <property type="entry name" value="Pleckstrin-homology domain (PH domain)/Phosphotyrosine-binding domain (PTB)"/>
    <property type="match status" value="1"/>
</dbReference>
<dbReference type="PANTHER" id="PTHR37283">
    <property type="entry name" value="PH DOMAIN-CONTAINING PROTEIN YHR131C"/>
    <property type="match status" value="1"/>
</dbReference>
<feature type="compositionally biased region" description="Low complexity" evidence="1">
    <location>
        <begin position="205"/>
        <end position="222"/>
    </location>
</feature>
<organism evidence="3 4">
    <name type="scientific">Thyridium curvatum</name>
    <dbReference type="NCBI Taxonomy" id="1093900"/>
    <lineage>
        <taxon>Eukaryota</taxon>
        <taxon>Fungi</taxon>
        <taxon>Dikarya</taxon>
        <taxon>Ascomycota</taxon>
        <taxon>Pezizomycotina</taxon>
        <taxon>Sordariomycetes</taxon>
        <taxon>Sordariomycetidae</taxon>
        <taxon>Thyridiales</taxon>
        <taxon>Thyridiaceae</taxon>
        <taxon>Thyridium</taxon>
    </lineage>
</organism>
<feature type="compositionally biased region" description="Low complexity" evidence="1">
    <location>
        <begin position="258"/>
        <end position="277"/>
    </location>
</feature>
<dbReference type="Pfam" id="PF15410">
    <property type="entry name" value="PH_9"/>
    <property type="match status" value="1"/>
</dbReference>
<feature type="domain" description="Pleckstrin homology" evidence="2">
    <location>
        <begin position="34"/>
        <end position="150"/>
    </location>
</feature>
<evidence type="ECO:0000256" key="1">
    <source>
        <dbReference type="SAM" id="MobiDB-lite"/>
    </source>
</evidence>
<accession>A0A507AZB2</accession>
<evidence type="ECO:0000259" key="2">
    <source>
        <dbReference type="Pfam" id="PF15410"/>
    </source>
</evidence>
<proteinExistence type="predicted"/>
<gene>
    <name evidence="3" type="ORF">E0L32_007251</name>
</gene>
<evidence type="ECO:0000313" key="4">
    <source>
        <dbReference type="Proteomes" id="UP000319257"/>
    </source>
</evidence>
<dbReference type="PANTHER" id="PTHR37283:SF1">
    <property type="entry name" value="PH DOMAIN-CONTAINING PROTEIN YHR131C"/>
    <property type="match status" value="1"/>
</dbReference>
<sequence length="401" mass="44604">MVKRILADRIRASIEQGERRQEALPEYSCDINCEGVFMRKMEIQNTTKRAEDRHWATMFLELNGTALNVWHCKKDRAWRKAKGAPKFSADNPPWMKKTVLAKSYSLAYADAGIAADYQKRRYVIRIRAETDQFLISCTELETFVKWLDALFAAISVAAPLEDRDFPRDQSVPRSQRMRWFRGQAAAALNNRSAGRRLADRLTGRTDPTAAAAAATDAASATPGGPEDLPPQFIEDQQRRQQEQQAEEDAITPLPPLPSAQAQRRPQPPTAAAQTAASILMGRLSMSGGGGGSSNNNNENVDTDTGKWTPPKKWTRTHDMVYAKLCYAVLLFTSPRKSNYIVARGKQWFVDWPTGRMVRVNPPAYGETDVQGPWHVVRPERPATAVAAAAAAAAAQQQPQRA</sequence>